<dbReference type="Proteomes" id="UP000319663">
    <property type="component" value="Unassembled WGS sequence"/>
</dbReference>
<feature type="compositionally biased region" description="Low complexity" evidence="2">
    <location>
        <begin position="423"/>
        <end position="433"/>
    </location>
</feature>
<feature type="compositionally biased region" description="Basic and acidic residues" evidence="2">
    <location>
        <begin position="167"/>
        <end position="189"/>
    </location>
</feature>
<evidence type="ECO:0000313" key="5">
    <source>
        <dbReference type="EMBL" id="TQB67948.1"/>
    </source>
</evidence>
<dbReference type="SUPFAM" id="SSF48445">
    <property type="entry name" value="14-3-3 protein"/>
    <property type="match status" value="1"/>
</dbReference>
<feature type="region of interest" description="Disordered" evidence="2">
    <location>
        <begin position="663"/>
        <end position="682"/>
    </location>
</feature>
<keyword evidence="3" id="KW-0472">Membrane</keyword>
<evidence type="ECO:0000256" key="2">
    <source>
        <dbReference type="SAM" id="MobiDB-lite"/>
    </source>
</evidence>
<feature type="domain" description="14-3-3" evidence="4">
    <location>
        <begin position="224"/>
        <end position="305"/>
    </location>
</feature>
<dbReference type="PANTHER" id="PTHR18860">
    <property type="entry name" value="14-3-3 PROTEIN"/>
    <property type="match status" value="1"/>
</dbReference>
<organism evidence="5 6">
    <name type="scientific">Monascus purpureus</name>
    <name type="common">Red mold</name>
    <name type="synonym">Monascus anka</name>
    <dbReference type="NCBI Taxonomy" id="5098"/>
    <lineage>
        <taxon>Eukaryota</taxon>
        <taxon>Fungi</taxon>
        <taxon>Dikarya</taxon>
        <taxon>Ascomycota</taxon>
        <taxon>Pezizomycotina</taxon>
        <taxon>Eurotiomycetes</taxon>
        <taxon>Eurotiomycetidae</taxon>
        <taxon>Eurotiales</taxon>
        <taxon>Aspergillaceae</taxon>
        <taxon>Monascus</taxon>
    </lineage>
</organism>
<evidence type="ECO:0000256" key="3">
    <source>
        <dbReference type="SAM" id="Phobius"/>
    </source>
</evidence>
<accession>A0A507QHJ0</accession>
<evidence type="ECO:0000256" key="1">
    <source>
        <dbReference type="ARBA" id="ARBA00006141"/>
    </source>
</evidence>
<keyword evidence="6" id="KW-1185">Reference proteome</keyword>
<keyword evidence="3" id="KW-0812">Transmembrane</keyword>
<feature type="region of interest" description="Disordered" evidence="2">
    <location>
        <begin position="311"/>
        <end position="374"/>
    </location>
</feature>
<proteinExistence type="inferred from homology"/>
<dbReference type="InterPro" id="IPR036815">
    <property type="entry name" value="14-3-3_dom_sf"/>
</dbReference>
<dbReference type="EMBL" id="VIFY01000277">
    <property type="protein sequence ID" value="TQB67948.1"/>
    <property type="molecule type" value="Genomic_DNA"/>
</dbReference>
<sequence length="727" mass="78727">MDSSTNMDDLLIPPRIIDTGSLVLWMASSEVDLKVLGNFAATINYDDPFLSAMLYRVLGLSVMLSGKLLRARRLRRLDPTRETKSLQLYHHIIWLSREGLLILEQYVLPMVERYVELKVLAYKLRASFYHIFVLFHNQPAIHSPGIVSIPGNVSLQEGDGNAGPKASLKEKGSKSSKPEETSTPRETRETSLPAQSASRHPPGLAPVQPPKPASSFLLPAIDYTTTATACFNHSAALADKLLPGSHPIRLSVKLEYAAYLHDCLHDPGASRRVAKQAIADVYNAQEGMDDESFEDAAEIVRILGKMIKRGERENSAGQSSAVGSDGSINGSGPSPSAKQSEMTAAATPPMLPAKSTVEKKSPVGMSGPATSGSVPAVPSPKMAYDYGFPRITVSHGTDVAVVVAACPPTAKRSPPFPPVEHCQSSSSTVPSVPQQHVLSGTALATLVEAWTMRSGLHISGVTIPFLALVIFFSLFSVVPSFQRQWDFHNPKPGDVGYYRDRVRRSSDAEFSLVEDESVEAIPRSRAAVRVLSNRRWSIIGPFYDPGPNPNRVSPLEGSNVNTRPPIAVTDTLSRSSFGLAPASNEKQNDTSHTYPKTTTALMKGVRALKTFLVRRLDDSQFSSSFSRTASMEAATTTPSRLFAAPSHTTTSFNNNNDGFSEESHVNGFLTKPPERGTTSTGARQTGRVIVIVSLSNYRVPFQEGIGISTRRVSLIPNGIEKSGQGRP</sequence>
<gene>
    <name evidence="5" type="ORF">MPDQ_004309</name>
</gene>
<feature type="compositionally biased region" description="Polar residues" evidence="2">
    <location>
        <begin position="315"/>
        <end position="341"/>
    </location>
</feature>
<comment type="caution">
    <text evidence="5">The sequence shown here is derived from an EMBL/GenBank/DDBJ whole genome shotgun (WGS) entry which is preliminary data.</text>
</comment>
<feature type="region of interest" description="Disordered" evidence="2">
    <location>
        <begin position="547"/>
        <end position="566"/>
    </location>
</feature>
<feature type="region of interest" description="Disordered" evidence="2">
    <location>
        <begin position="158"/>
        <end position="209"/>
    </location>
</feature>
<dbReference type="STRING" id="5098.A0A507QHJ0"/>
<dbReference type="InterPro" id="IPR000308">
    <property type="entry name" value="14-3-3"/>
</dbReference>
<name>A0A507QHJ0_MONPU</name>
<keyword evidence="3" id="KW-1133">Transmembrane helix</keyword>
<comment type="similarity">
    <text evidence="1">Belongs to the 14-3-3 family.</text>
</comment>
<reference evidence="5 6" key="1">
    <citation type="submission" date="2019-06" db="EMBL/GenBank/DDBJ databases">
        <title>Wine fermentation using esterase from Monascus purpureus.</title>
        <authorList>
            <person name="Geng C."/>
            <person name="Zhang Y."/>
        </authorList>
    </citation>
    <scope>NUCLEOTIDE SEQUENCE [LARGE SCALE GENOMIC DNA]</scope>
    <source>
        <strain evidence="5">HQ1</strain>
    </source>
</reference>
<dbReference type="Gene3D" id="1.20.190.20">
    <property type="entry name" value="14-3-3 domain"/>
    <property type="match status" value="1"/>
</dbReference>
<protein>
    <recommendedName>
        <fullName evidence="4">14-3-3 domain-containing protein</fullName>
    </recommendedName>
</protein>
<feature type="region of interest" description="Disordered" evidence="2">
    <location>
        <begin position="413"/>
        <end position="433"/>
    </location>
</feature>
<evidence type="ECO:0000313" key="6">
    <source>
        <dbReference type="Proteomes" id="UP000319663"/>
    </source>
</evidence>
<dbReference type="Pfam" id="PF00244">
    <property type="entry name" value="14-3-3"/>
    <property type="match status" value="1"/>
</dbReference>
<evidence type="ECO:0000259" key="4">
    <source>
        <dbReference type="Pfam" id="PF00244"/>
    </source>
</evidence>
<dbReference type="AlphaFoldDB" id="A0A507QHJ0"/>
<feature type="transmembrane region" description="Helical" evidence="3">
    <location>
        <begin position="461"/>
        <end position="481"/>
    </location>
</feature>
<dbReference type="InterPro" id="IPR023410">
    <property type="entry name" value="14-3-3_domain"/>
</dbReference>